<gene>
    <name evidence="2" type="ORF">C8N34_102124</name>
</gene>
<evidence type="ECO:0000313" key="3">
    <source>
        <dbReference type="Proteomes" id="UP000244224"/>
    </source>
</evidence>
<feature type="transmembrane region" description="Helical" evidence="1">
    <location>
        <begin position="387"/>
        <end position="409"/>
    </location>
</feature>
<sequence length="523" mass="58082">MMVVTGIYLLFELAFGARLLDVVGSTTDLEEIEQIENAGRVISGIALTLVVWTSLILPRIRRMSWWTPWRRTRSALMLGGSTILCCLASYAIQEAILDGLSYGSSPAQRQAASTLTLVSSSVQNASALLRGLDFEQVDRSSPESKTFMALLPSLALSVDRLEERTRGSIEELLEAQAEDALGGPGSFYANVYFPAMTEIMRSYNDVYLPASDRHARAIARIPDEQTRLYRQYRNGLGRYTPTSLPRSQHPRVRSQLRQAGIMVPLDWALTDRAGFMSAVAERIRGEVTPGYERVMIDAYGAVLPDDLTPAQFFGHPVIQDRWRSRMGMEHEIPLAVNLDQDAAERTIYRPWVEAIVDARRPLYFSPISAFEEGAEHYQDGITAIRIAYIPLIAFTFSILGALVHSFKTLNFALKAAVGAGSPRALKTAKVLRLVLFGTVISAGALAARNENPITRSELFLELEAQTSERVGAPLAAMMRAVIQLQTYNYPIAETIRNRVLLGITYDFDPDTDIPTFEHIDLTS</sequence>
<protein>
    <submittedName>
        <fullName evidence="2">Uncharacterized protein</fullName>
    </submittedName>
</protein>
<dbReference type="OrthoDB" id="7282632at2"/>
<accession>A0A2T6B8F2</accession>
<keyword evidence="1" id="KW-1133">Transmembrane helix</keyword>
<reference evidence="2 3" key="1">
    <citation type="submission" date="2018-04" db="EMBL/GenBank/DDBJ databases">
        <title>Genomic Encyclopedia of Archaeal and Bacterial Type Strains, Phase II (KMG-II): from individual species to whole genera.</title>
        <authorList>
            <person name="Goeker M."/>
        </authorList>
    </citation>
    <scope>NUCLEOTIDE SEQUENCE [LARGE SCALE GENOMIC DNA]</scope>
    <source>
        <strain evidence="2 3">DSM 21823</strain>
    </source>
</reference>
<keyword evidence="1" id="KW-0472">Membrane</keyword>
<dbReference type="EMBL" id="QBKP01000002">
    <property type="protein sequence ID" value="PTX52345.1"/>
    <property type="molecule type" value="Genomic_DNA"/>
</dbReference>
<dbReference type="AlphaFoldDB" id="A0A2T6B8F2"/>
<evidence type="ECO:0000256" key="1">
    <source>
        <dbReference type="SAM" id="Phobius"/>
    </source>
</evidence>
<keyword evidence="3" id="KW-1185">Reference proteome</keyword>
<organism evidence="2 3">
    <name type="scientific">Gemmobacter caeni</name>
    <dbReference type="NCBI Taxonomy" id="589035"/>
    <lineage>
        <taxon>Bacteria</taxon>
        <taxon>Pseudomonadati</taxon>
        <taxon>Pseudomonadota</taxon>
        <taxon>Alphaproteobacteria</taxon>
        <taxon>Rhodobacterales</taxon>
        <taxon>Paracoccaceae</taxon>
        <taxon>Gemmobacter</taxon>
    </lineage>
</organism>
<dbReference type="Proteomes" id="UP000244224">
    <property type="component" value="Unassembled WGS sequence"/>
</dbReference>
<evidence type="ECO:0000313" key="2">
    <source>
        <dbReference type="EMBL" id="PTX52345.1"/>
    </source>
</evidence>
<dbReference type="RefSeq" id="WP_145693542.1">
    <property type="nucleotide sequence ID" value="NZ_QBKP01000002.1"/>
</dbReference>
<proteinExistence type="predicted"/>
<comment type="caution">
    <text evidence="2">The sequence shown here is derived from an EMBL/GenBank/DDBJ whole genome shotgun (WGS) entry which is preliminary data.</text>
</comment>
<keyword evidence="1" id="KW-0812">Transmembrane</keyword>
<name>A0A2T6B8F2_9RHOB</name>